<dbReference type="CDD" id="cd00063">
    <property type="entry name" value="FN3"/>
    <property type="match status" value="1"/>
</dbReference>
<dbReference type="Gene3D" id="2.60.40.10">
    <property type="entry name" value="Immunoglobulins"/>
    <property type="match status" value="1"/>
</dbReference>
<name>A0A8B6D708_MYTGA</name>
<dbReference type="SMART" id="SM00060">
    <property type="entry name" value="FN3"/>
    <property type="match status" value="1"/>
</dbReference>
<sequence>MILLVKYNRPICEGKTTIYFPTAPKEFDIIECTESSITIGWIIDESNECPQYEIAYQLQGTDDWKGLILSTEDVLTVSNKSSYELQKLLPETMYEVKMRTIDNHLNSQYTECKEKQTLKLGKGTSYTSLTYLFQLMTC</sequence>
<reference evidence="2" key="1">
    <citation type="submission" date="2018-11" db="EMBL/GenBank/DDBJ databases">
        <authorList>
            <person name="Alioto T."/>
            <person name="Alioto T."/>
        </authorList>
    </citation>
    <scope>NUCLEOTIDE SEQUENCE</scope>
</reference>
<gene>
    <name evidence="2" type="ORF">MGAL_10B001631</name>
</gene>
<dbReference type="InterPro" id="IPR013783">
    <property type="entry name" value="Ig-like_fold"/>
</dbReference>
<dbReference type="InterPro" id="IPR036116">
    <property type="entry name" value="FN3_sf"/>
</dbReference>
<protein>
    <recommendedName>
        <fullName evidence="1">Fibronectin type-III domain-containing protein</fullName>
    </recommendedName>
</protein>
<dbReference type="PROSITE" id="PS50853">
    <property type="entry name" value="FN3"/>
    <property type="match status" value="1"/>
</dbReference>
<keyword evidence="3" id="KW-1185">Reference proteome</keyword>
<dbReference type="EMBL" id="UYJE01002994">
    <property type="protein sequence ID" value="VDI15578.1"/>
    <property type="molecule type" value="Genomic_DNA"/>
</dbReference>
<dbReference type="Proteomes" id="UP000596742">
    <property type="component" value="Unassembled WGS sequence"/>
</dbReference>
<accession>A0A8B6D708</accession>
<dbReference type="InterPro" id="IPR003961">
    <property type="entry name" value="FN3_dom"/>
</dbReference>
<evidence type="ECO:0000313" key="2">
    <source>
        <dbReference type="EMBL" id="VDI15578.1"/>
    </source>
</evidence>
<comment type="caution">
    <text evidence="2">The sequence shown here is derived from an EMBL/GenBank/DDBJ whole genome shotgun (WGS) entry which is preliminary data.</text>
</comment>
<feature type="domain" description="Fibronectin type-III" evidence="1">
    <location>
        <begin position="23"/>
        <end position="120"/>
    </location>
</feature>
<organism evidence="2 3">
    <name type="scientific">Mytilus galloprovincialis</name>
    <name type="common">Mediterranean mussel</name>
    <dbReference type="NCBI Taxonomy" id="29158"/>
    <lineage>
        <taxon>Eukaryota</taxon>
        <taxon>Metazoa</taxon>
        <taxon>Spiralia</taxon>
        <taxon>Lophotrochozoa</taxon>
        <taxon>Mollusca</taxon>
        <taxon>Bivalvia</taxon>
        <taxon>Autobranchia</taxon>
        <taxon>Pteriomorphia</taxon>
        <taxon>Mytilida</taxon>
        <taxon>Mytiloidea</taxon>
        <taxon>Mytilidae</taxon>
        <taxon>Mytilinae</taxon>
        <taxon>Mytilus</taxon>
    </lineage>
</organism>
<evidence type="ECO:0000259" key="1">
    <source>
        <dbReference type="PROSITE" id="PS50853"/>
    </source>
</evidence>
<evidence type="ECO:0000313" key="3">
    <source>
        <dbReference type="Proteomes" id="UP000596742"/>
    </source>
</evidence>
<proteinExistence type="predicted"/>
<dbReference type="Pfam" id="PF00041">
    <property type="entry name" value="fn3"/>
    <property type="match status" value="1"/>
</dbReference>
<dbReference type="AlphaFoldDB" id="A0A8B6D708"/>
<dbReference type="SUPFAM" id="SSF49265">
    <property type="entry name" value="Fibronectin type III"/>
    <property type="match status" value="1"/>
</dbReference>